<evidence type="ECO:0000313" key="4">
    <source>
        <dbReference type="Proteomes" id="UP001153404"/>
    </source>
</evidence>
<evidence type="ECO:0000256" key="1">
    <source>
        <dbReference type="SAM" id="MobiDB-lite"/>
    </source>
</evidence>
<sequence length="210" mass="22520">MTKTGRAWLAALLIVALGTTAACSDGGAGNKSEGQGEASAGASQSPSQTGGDQSPDAQPEDIMAKYDPPIEISTGASVNPTVVWNPGESIDKNSVYDNYEQELGIRVKNKWAVDTSQYDAKVKITIASNDLPDFMYVQRADLDQLVKSDMVMDLTDLYEKYATPRDEKVSDGGRRGAARFGQIGRQADGHPPARTRRTSPRKFCTSATIG</sequence>
<feature type="signal peptide" evidence="2">
    <location>
        <begin position="1"/>
        <end position="21"/>
    </location>
</feature>
<protein>
    <recommendedName>
        <fullName evidence="5">Extracellular solute-binding protein</fullName>
    </recommendedName>
</protein>
<feature type="chain" id="PRO_5040876875" description="Extracellular solute-binding protein" evidence="2">
    <location>
        <begin position="22"/>
        <end position="210"/>
    </location>
</feature>
<evidence type="ECO:0000313" key="3">
    <source>
        <dbReference type="EMBL" id="MDG0808861.1"/>
    </source>
</evidence>
<gene>
    <name evidence="3" type="ORF">OMP40_05245</name>
</gene>
<proteinExistence type="predicted"/>
<accession>A0A9X4KRG1</accession>
<name>A0A9X4KRG1_9BACL</name>
<dbReference type="Proteomes" id="UP001153404">
    <property type="component" value="Unassembled WGS sequence"/>
</dbReference>
<evidence type="ECO:0008006" key="5">
    <source>
        <dbReference type="Google" id="ProtNLM"/>
    </source>
</evidence>
<dbReference type="SUPFAM" id="SSF53850">
    <property type="entry name" value="Periplasmic binding protein-like II"/>
    <property type="match status" value="1"/>
</dbReference>
<feature type="compositionally biased region" description="Basic and acidic residues" evidence="1">
    <location>
        <begin position="165"/>
        <end position="174"/>
    </location>
</feature>
<dbReference type="Gene3D" id="3.40.190.10">
    <property type="entry name" value="Periplasmic binding protein-like II"/>
    <property type="match status" value="1"/>
</dbReference>
<dbReference type="EMBL" id="JAPDIA010000002">
    <property type="protein sequence ID" value="MDG0808861.1"/>
    <property type="molecule type" value="Genomic_DNA"/>
</dbReference>
<organism evidence="3 4">
    <name type="scientific">Cohnella rhizosphaerae</name>
    <dbReference type="NCBI Taxonomy" id="1457232"/>
    <lineage>
        <taxon>Bacteria</taxon>
        <taxon>Bacillati</taxon>
        <taxon>Bacillota</taxon>
        <taxon>Bacilli</taxon>
        <taxon>Bacillales</taxon>
        <taxon>Paenibacillaceae</taxon>
        <taxon>Cohnella</taxon>
    </lineage>
</organism>
<reference evidence="3" key="1">
    <citation type="submission" date="2022-10" db="EMBL/GenBank/DDBJ databases">
        <title>Comparative genomic analysis of Cohnella hashimotonis sp. nov., isolated from the International Space Station.</title>
        <authorList>
            <person name="Simpson A."/>
            <person name="Venkateswaran K."/>
        </authorList>
    </citation>
    <scope>NUCLEOTIDE SEQUENCE</scope>
    <source>
        <strain evidence="3">DSM 28161</strain>
    </source>
</reference>
<dbReference type="PROSITE" id="PS51257">
    <property type="entry name" value="PROKAR_LIPOPROTEIN"/>
    <property type="match status" value="1"/>
</dbReference>
<dbReference type="RefSeq" id="WP_277529730.1">
    <property type="nucleotide sequence ID" value="NZ_JAPDIA010000002.1"/>
</dbReference>
<feature type="region of interest" description="Disordered" evidence="1">
    <location>
        <begin position="24"/>
        <end position="61"/>
    </location>
</feature>
<keyword evidence="2" id="KW-0732">Signal</keyword>
<dbReference type="AlphaFoldDB" id="A0A9X4KRG1"/>
<feature type="region of interest" description="Disordered" evidence="1">
    <location>
        <begin position="165"/>
        <end position="210"/>
    </location>
</feature>
<feature type="compositionally biased region" description="Polar residues" evidence="1">
    <location>
        <begin position="41"/>
        <end position="56"/>
    </location>
</feature>
<evidence type="ECO:0000256" key="2">
    <source>
        <dbReference type="SAM" id="SignalP"/>
    </source>
</evidence>
<keyword evidence="4" id="KW-1185">Reference proteome</keyword>
<comment type="caution">
    <text evidence="3">The sequence shown here is derived from an EMBL/GenBank/DDBJ whole genome shotgun (WGS) entry which is preliminary data.</text>
</comment>